<protein>
    <submittedName>
        <fullName evidence="1">Uncharacterized protein</fullName>
    </submittedName>
</protein>
<evidence type="ECO:0000313" key="1">
    <source>
        <dbReference type="EMBL" id="JAD56458.1"/>
    </source>
</evidence>
<dbReference type="EMBL" id="GBRH01241437">
    <property type="protein sequence ID" value="JAD56458.1"/>
    <property type="molecule type" value="Transcribed_RNA"/>
</dbReference>
<reference evidence="1" key="1">
    <citation type="submission" date="2014-09" db="EMBL/GenBank/DDBJ databases">
        <authorList>
            <person name="Magalhaes I.L.F."/>
            <person name="Oliveira U."/>
            <person name="Santos F.R."/>
            <person name="Vidigal T.H.D.A."/>
            <person name="Brescovit A.D."/>
            <person name="Santos A.J."/>
        </authorList>
    </citation>
    <scope>NUCLEOTIDE SEQUENCE</scope>
    <source>
        <tissue evidence="1">Shoot tissue taken approximately 20 cm above the soil surface</tissue>
    </source>
</reference>
<dbReference type="AlphaFoldDB" id="A0A0A9B2S8"/>
<sequence>MRSGPNSGVGANSPRSMILRSTQIAVPSRSASRAHRCRM</sequence>
<organism evidence="1">
    <name type="scientific">Arundo donax</name>
    <name type="common">Giant reed</name>
    <name type="synonym">Donax arundinaceus</name>
    <dbReference type="NCBI Taxonomy" id="35708"/>
    <lineage>
        <taxon>Eukaryota</taxon>
        <taxon>Viridiplantae</taxon>
        <taxon>Streptophyta</taxon>
        <taxon>Embryophyta</taxon>
        <taxon>Tracheophyta</taxon>
        <taxon>Spermatophyta</taxon>
        <taxon>Magnoliopsida</taxon>
        <taxon>Liliopsida</taxon>
        <taxon>Poales</taxon>
        <taxon>Poaceae</taxon>
        <taxon>PACMAD clade</taxon>
        <taxon>Arundinoideae</taxon>
        <taxon>Arundineae</taxon>
        <taxon>Arundo</taxon>
    </lineage>
</organism>
<name>A0A0A9B2S8_ARUDO</name>
<accession>A0A0A9B2S8</accession>
<reference evidence="1" key="2">
    <citation type="journal article" date="2015" name="Data Brief">
        <title>Shoot transcriptome of the giant reed, Arundo donax.</title>
        <authorList>
            <person name="Barrero R.A."/>
            <person name="Guerrero F.D."/>
            <person name="Moolhuijzen P."/>
            <person name="Goolsby J.A."/>
            <person name="Tidwell J."/>
            <person name="Bellgard S.E."/>
            <person name="Bellgard M.I."/>
        </authorList>
    </citation>
    <scope>NUCLEOTIDE SEQUENCE</scope>
    <source>
        <tissue evidence="1">Shoot tissue taken approximately 20 cm above the soil surface</tissue>
    </source>
</reference>
<proteinExistence type="predicted"/>